<dbReference type="GO" id="GO:0008270">
    <property type="term" value="F:zinc ion binding"/>
    <property type="evidence" value="ECO:0007669"/>
    <property type="project" value="InterPro"/>
</dbReference>
<dbReference type="Pfam" id="PF04082">
    <property type="entry name" value="Fungal_trans"/>
    <property type="match status" value="1"/>
</dbReference>
<keyword evidence="3" id="KW-0805">Transcription regulation</keyword>
<dbReference type="InterPro" id="IPR036864">
    <property type="entry name" value="Zn2-C6_fun-type_DNA-bd_sf"/>
</dbReference>
<dbReference type="InterPro" id="IPR050815">
    <property type="entry name" value="TF_fung"/>
</dbReference>
<dbReference type="GO" id="GO:0005634">
    <property type="term" value="C:nucleus"/>
    <property type="evidence" value="ECO:0007669"/>
    <property type="project" value="UniProtKB-SubCell"/>
</dbReference>
<dbReference type="InterPro" id="IPR001138">
    <property type="entry name" value="Zn2Cys6_DnaBD"/>
</dbReference>
<accession>A0A8H7CHN7</accession>
<dbReference type="PANTHER" id="PTHR47338:SF29">
    <property type="entry name" value="ZN(2)-C6 FUNGAL-TYPE DOMAIN-CONTAINING PROTEIN"/>
    <property type="match status" value="1"/>
</dbReference>
<keyword evidence="2" id="KW-0479">Metal-binding</keyword>
<dbReference type="Proteomes" id="UP000620124">
    <property type="component" value="Unassembled WGS sequence"/>
</dbReference>
<dbReference type="GO" id="GO:0006351">
    <property type="term" value="P:DNA-templated transcription"/>
    <property type="evidence" value="ECO:0007669"/>
    <property type="project" value="InterPro"/>
</dbReference>
<keyword evidence="8" id="KW-1185">Reference proteome</keyword>
<dbReference type="Pfam" id="PF00172">
    <property type="entry name" value="Zn_clus"/>
    <property type="match status" value="1"/>
</dbReference>
<dbReference type="CDD" id="cd00067">
    <property type="entry name" value="GAL4"/>
    <property type="match status" value="1"/>
</dbReference>
<dbReference type="SUPFAM" id="SSF57701">
    <property type="entry name" value="Zn2/Cys6 DNA-binding domain"/>
    <property type="match status" value="1"/>
</dbReference>
<dbReference type="Gene3D" id="4.10.240.10">
    <property type="entry name" value="Zn(2)-C6 fungal-type DNA-binding domain"/>
    <property type="match status" value="1"/>
</dbReference>
<evidence type="ECO:0000313" key="8">
    <source>
        <dbReference type="Proteomes" id="UP000620124"/>
    </source>
</evidence>
<comment type="caution">
    <text evidence="7">The sequence shown here is derived from an EMBL/GenBank/DDBJ whole genome shotgun (WGS) entry which is preliminary data.</text>
</comment>
<reference evidence="7" key="1">
    <citation type="submission" date="2020-05" db="EMBL/GenBank/DDBJ databases">
        <title>Mycena genomes resolve the evolution of fungal bioluminescence.</title>
        <authorList>
            <person name="Tsai I.J."/>
        </authorList>
    </citation>
    <scope>NUCLEOTIDE SEQUENCE</scope>
    <source>
        <strain evidence="7">CCC161011</strain>
    </source>
</reference>
<name>A0A8H7CHN7_9AGAR</name>
<evidence type="ECO:0000313" key="7">
    <source>
        <dbReference type="EMBL" id="KAF7335803.1"/>
    </source>
</evidence>
<dbReference type="PROSITE" id="PS00463">
    <property type="entry name" value="ZN2_CY6_FUNGAL_1"/>
    <property type="match status" value="1"/>
</dbReference>
<dbReference type="PROSITE" id="PS50048">
    <property type="entry name" value="ZN2_CY6_FUNGAL_2"/>
    <property type="match status" value="1"/>
</dbReference>
<gene>
    <name evidence="7" type="ORF">MVEN_02236300</name>
</gene>
<dbReference type="AlphaFoldDB" id="A0A8H7CHN7"/>
<dbReference type="PANTHER" id="PTHR47338">
    <property type="entry name" value="ZN(II)2CYS6 TRANSCRIPTION FACTOR (EUROFUNG)-RELATED"/>
    <property type="match status" value="1"/>
</dbReference>
<dbReference type="OrthoDB" id="2309723at2759"/>
<evidence type="ECO:0000256" key="3">
    <source>
        <dbReference type="ARBA" id="ARBA00023015"/>
    </source>
</evidence>
<evidence type="ECO:0000256" key="2">
    <source>
        <dbReference type="ARBA" id="ARBA00022723"/>
    </source>
</evidence>
<organism evidence="7 8">
    <name type="scientific">Mycena venus</name>
    <dbReference type="NCBI Taxonomy" id="2733690"/>
    <lineage>
        <taxon>Eukaryota</taxon>
        <taxon>Fungi</taxon>
        <taxon>Dikarya</taxon>
        <taxon>Basidiomycota</taxon>
        <taxon>Agaricomycotina</taxon>
        <taxon>Agaricomycetes</taxon>
        <taxon>Agaricomycetidae</taxon>
        <taxon>Agaricales</taxon>
        <taxon>Marasmiineae</taxon>
        <taxon>Mycenaceae</taxon>
        <taxon>Mycena</taxon>
    </lineage>
</organism>
<dbReference type="GO" id="GO:0000981">
    <property type="term" value="F:DNA-binding transcription factor activity, RNA polymerase II-specific"/>
    <property type="evidence" value="ECO:0007669"/>
    <property type="project" value="InterPro"/>
</dbReference>
<evidence type="ECO:0000256" key="5">
    <source>
        <dbReference type="ARBA" id="ARBA00023242"/>
    </source>
</evidence>
<comment type="subcellular location">
    <subcellularLocation>
        <location evidence="1">Nucleus</location>
    </subcellularLocation>
</comment>
<dbReference type="GO" id="GO:0003677">
    <property type="term" value="F:DNA binding"/>
    <property type="evidence" value="ECO:0007669"/>
    <property type="project" value="InterPro"/>
</dbReference>
<dbReference type="CDD" id="cd12148">
    <property type="entry name" value="fungal_TF_MHR"/>
    <property type="match status" value="1"/>
</dbReference>
<feature type="domain" description="Zn(2)-C6 fungal-type" evidence="6">
    <location>
        <begin position="18"/>
        <end position="50"/>
    </location>
</feature>
<sequence>MHQTSTTLKLRPLKRGSACLNCRRLKIKCDAKRPSCGPCKRIPRQTQCRYSNTRCLEQEPESVLPHLTEGLEEFPGKFSPPCTTSESCSSSCSENSLFDLETSPLLVIQMLLQCFLIHAPQFGFFLDPERFYESAFVSPAEEVHGPSPGLLSVVCLWGVHLSQCSIPGFSEPDLLRRSRRYISIEISADGHPANILHTIQALVLLATYLFRNNSLREAELHANSAATLVVACGLHKLRSARESCAGNTTLLDDAPPRDAIEEGERIRGFWAVAFLQTGLGIAFESHRGCYVLESPSVDIDTPWPLEIVDYEEGLLPPDYLGQGTVRHLIMDDRFPASPICMLQAKASVLFHHVSRVPAFGNNDWGSSGMTTSSTWLAMRISQFWESLPPLHVFGAETDRPAARALALAHAFTAAATITLHRRANASENSATAVAAARLILESLQAGDSSDTHPVWGGLFALACNVLLGRVRALRAFREALAAELGLGTLVSTPTAEEEEIVADLRNGFATMAVYAGESEVIGHRLKLLLEQYGTI</sequence>
<keyword evidence="5" id="KW-0539">Nucleus</keyword>
<evidence type="ECO:0000259" key="6">
    <source>
        <dbReference type="PROSITE" id="PS50048"/>
    </source>
</evidence>
<dbReference type="EMBL" id="JACAZI010000024">
    <property type="protein sequence ID" value="KAF7335803.1"/>
    <property type="molecule type" value="Genomic_DNA"/>
</dbReference>
<keyword evidence="4" id="KW-0804">Transcription</keyword>
<proteinExistence type="predicted"/>
<protein>
    <submittedName>
        <fullName evidence="7">Zn(2)-C6 fungal-type domain-containing protein</fullName>
    </submittedName>
</protein>
<evidence type="ECO:0000256" key="4">
    <source>
        <dbReference type="ARBA" id="ARBA00023163"/>
    </source>
</evidence>
<evidence type="ECO:0000256" key="1">
    <source>
        <dbReference type="ARBA" id="ARBA00004123"/>
    </source>
</evidence>
<dbReference type="SMART" id="SM00066">
    <property type="entry name" value="GAL4"/>
    <property type="match status" value="1"/>
</dbReference>
<dbReference type="InterPro" id="IPR007219">
    <property type="entry name" value="XnlR_reg_dom"/>
</dbReference>